<dbReference type="CDD" id="cd00833">
    <property type="entry name" value="PKS"/>
    <property type="match status" value="1"/>
</dbReference>
<sequence>MTASPYQMPIAIVGMACRFPNSDNLESYWDLLINGRSAIQEVPAERADLSLYYDSHSKIAGKTSSRLGAFINHRHWSDAGALLPDELRELADPTHLQFCDVVAEAIQNSGYDPFQLPDPKVAVYVGHDSPSTNFGDDALINYADELGQELQDLLRADVSNAYPAADIAQELKNRLFNRFARTGLATSAGRTSEIAGLTSRAFNLSGPSQGINSACAASLHSVGLAVRSLQSGDVSMAIAGGASIWQPDTATEFSKAGAHSATGSRPFDDGADGVICTEGYGAVILKPLNKAIADGNRIWGVISGVGAASDGRGKGIWAPQTTGQKLAIRRAYASPEKLASVQLVEAHATSTPLGDATELKALSEVFGEAFPSGKKIPVTSVKANIGHTLEAAGIAGLIKTVLSIQKTEIPEQINIQTPNSRLDWDESPLYIPTRRTPWPSPGNGHARVAGVNAFGFGGYNMHVAVEEYIGSPVTQIPVGVDVGSMQESLPNPSKKEIAVVGRGCLLPSAENMEQLLRDRNQNEGPNWPNEVAPGNLDHFQYDWRRHKIPPKQLEQEDPLHYFLLEAVDQALADSGLMESGIDLERVGTLVASEMGGDFTDQLQIGLRLPEISRELASILQSHGISAADGETICNEYQEKCLHRWPQVADSTGSFHHSSLASRIVRSLDLNGPMCVIDNASCSTSSLVESACELLWSGDCDVVICVAGWRHRGAESLASSTSEQRFSQPLLEGATALVLKRHADVVLGDQKVHHVITKSSLKDTSTSTMPPSLEGKFEVSPNSVFHSIMRYLKDVPVPTTKTL</sequence>
<dbReference type="KEGG" id="plon:Pla110_43010"/>
<dbReference type="Pfam" id="PF00109">
    <property type="entry name" value="ketoacyl-synt"/>
    <property type="match status" value="2"/>
</dbReference>
<dbReference type="SUPFAM" id="SSF53901">
    <property type="entry name" value="Thiolase-like"/>
    <property type="match status" value="2"/>
</dbReference>
<dbReference type="InterPro" id="IPR016039">
    <property type="entry name" value="Thiolase-like"/>
</dbReference>
<dbReference type="AlphaFoldDB" id="A0A518CTJ8"/>
<dbReference type="InterPro" id="IPR032821">
    <property type="entry name" value="PKS_assoc"/>
</dbReference>
<evidence type="ECO:0000313" key="7">
    <source>
        <dbReference type="Proteomes" id="UP000317178"/>
    </source>
</evidence>
<dbReference type="OrthoDB" id="219272at2"/>
<evidence type="ECO:0000313" key="6">
    <source>
        <dbReference type="EMBL" id="QDU82543.1"/>
    </source>
</evidence>
<dbReference type="EMBL" id="CP036281">
    <property type="protein sequence ID" value="QDU82543.1"/>
    <property type="molecule type" value="Genomic_DNA"/>
</dbReference>
<dbReference type="InterPro" id="IPR050091">
    <property type="entry name" value="PKS_NRPS_Biosynth_Enz"/>
</dbReference>
<evidence type="ECO:0000256" key="4">
    <source>
        <dbReference type="RuleBase" id="RU003694"/>
    </source>
</evidence>
<dbReference type="InterPro" id="IPR020841">
    <property type="entry name" value="PKS_Beta-ketoAc_synthase_dom"/>
</dbReference>
<dbReference type="Pfam" id="PF02801">
    <property type="entry name" value="Ketoacyl-synt_C"/>
    <property type="match status" value="1"/>
</dbReference>
<dbReference type="GO" id="GO:0006633">
    <property type="term" value="P:fatty acid biosynthetic process"/>
    <property type="evidence" value="ECO:0007669"/>
    <property type="project" value="InterPro"/>
</dbReference>
<keyword evidence="3 4" id="KW-0808">Transferase</keyword>
<dbReference type="GO" id="GO:0005737">
    <property type="term" value="C:cytoplasm"/>
    <property type="evidence" value="ECO:0007669"/>
    <property type="project" value="TreeGrafter"/>
</dbReference>
<dbReference type="InterPro" id="IPR014030">
    <property type="entry name" value="Ketoacyl_synth_N"/>
</dbReference>
<comment type="similarity">
    <text evidence="4">Belongs to the thiolase-like superfamily. Beta-ketoacyl-ACP synthases family.</text>
</comment>
<dbReference type="Pfam" id="PF16197">
    <property type="entry name" value="KAsynt_C_assoc"/>
    <property type="match status" value="1"/>
</dbReference>
<protein>
    <submittedName>
        <fullName evidence="6">Phthiocerol/phenolphthiocerol synthesis polyketide synthase type I PpsA</fullName>
        <ecNumber evidence="6">2.3.1.41</ecNumber>
    </submittedName>
</protein>
<dbReference type="SMART" id="SM00825">
    <property type="entry name" value="PKS_KS"/>
    <property type="match status" value="1"/>
</dbReference>
<dbReference type="InterPro" id="IPR014031">
    <property type="entry name" value="Ketoacyl_synth_C"/>
</dbReference>
<feature type="domain" description="Ketosynthase family 3 (KS3)" evidence="5">
    <location>
        <begin position="7"/>
        <end position="467"/>
    </location>
</feature>
<gene>
    <name evidence="6" type="primary">ppsA</name>
    <name evidence="6" type="ORF">Pla110_43010</name>
</gene>
<dbReference type="PANTHER" id="PTHR43775:SF37">
    <property type="entry name" value="SI:DKEY-61P9.11"/>
    <property type="match status" value="1"/>
</dbReference>
<dbReference type="PANTHER" id="PTHR43775">
    <property type="entry name" value="FATTY ACID SYNTHASE"/>
    <property type="match status" value="1"/>
</dbReference>
<dbReference type="GO" id="GO:0071770">
    <property type="term" value="P:DIM/DIP cell wall layer assembly"/>
    <property type="evidence" value="ECO:0007669"/>
    <property type="project" value="TreeGrafter"/>
</dbReference>
<dbReference type="RefSeq" id="WP_144998830.1">
    <property type="nucleotide sequence ID" value="NZ_CP036281.1"/>
</dbReference>
<dbReference type="GO" id="GO:0004312">
    <property type="term" value="F:fatty acid synthase activity"/>
    <property type="evidence" value="ECO:0007669"/>
    <property type="project" value="TreeGrafter"/>
</dbReference>
<dbReference type="InterPro" id="IPR018201">
    <property type="entry name" value="Ketoacyl_synth_AS"/>
</dbReference>
<reference evidence="6 7" key="1">
    <citation type="submission" date="2019-02" db="EMBL/GenBank/DDBJ databases">
        <title>Deep-cultivation of Planctomycetes and their phenomic and genomic characterization uncovers novel biology.</title>
        <authorList>
            <person name="Wiegand S."/>
            <person name="Jogler M."/>
            <person name="Boedeker C."/>
            <person name="Pinto D."/>
            <person name="Vollmers J."/>
            <person name="Rivas-Marin E."/>
            <person name="Kohn T."/>
            <person name="Peeters S.H."/>
            <person name="Heuer A."/>
            <person name="Rast P."/>
            <person name="Oberbeckmann S."/>
            <person name="Bunk B."/>
            <person name="Jeske O."/>
            <person name="Meyerdierks A."/>
            <person name="Storesund J.E."/>
            <person name="Kallscheuer N."/>
            <person name="Luecker S."/>
            <person name="Lage O.M."/>
            <person name="Pohl T."/>
            <person name="Merkel B.J."/>
            <person name="Hornburger P."/>
            <person name="Mueller R.-W."/>
            <person name="Bruemmer F."/>
            <person name="Labrenz M."/>
            <person name="Spormann A.M."/>
            <person name="Op den Camp H."/>
            <person name="Overmann J."/>
            <person name="Amann R."/>
            <person name="Jetten M.S.M."/>
            <person name="Mascher T."/>
            <person name="Medema M.H."/>
            <person name="Devos D.P."/>
            <person name="Kaster A.-K."/>
            <person name="Ovreas L."/>
            <person name="Rohde M."/>
            <person name="Galperin M.Y."/>
            <person name="Jogler C."/>
        </authorList>
    </citation>
    <scope>NUCLEOTIDE SEQUENCE [LARGE SCALE GENOMIC DNA]</scope>
    <source>
        <strain evidence="6 7">Pla110</strain>
    </source>
</reference>
<evidence type="ECO:0000256" key="1">
    <source>
        <dbReference type="ARBA" id="ARBA00022450"/>
    </source>
</evidence>
<accession>A0A518CTJ8</accession>
<dbReference type="Proteomes" id="UP000317178">
    <property type="component" value="Chromosome"/>
</dbReference>
<name>A0A518CTJ8_9PLAN</name>
<evidence type="ECO:0000256" key="2">
    <source>
        <dbReference type="ARBA" id="ARBA00022553"/>
    </source>
</evidence>
<keyword evidence="2" id="KW-0597">Phosphoprotein</keyword>
<proteinExistence type="inferred from homology"/>
<dbReference type="GO" id="GO:0005886">
    <property type="term" value="C:plasma membrane"/>
    <property type="evidence" value="ECO:0007669"/>
    <property type="project" value="TreeGrafter"/>
</dbReference>
<keyword evidence="1" id="KW-0596">Phosphopantetheine</keyword>
<dbReference type="Gene3D" id="3.40.47.10">
    <property type="match status" value="2"/>
</dbReference>
<evidence type="ECO:0000256" key="3">
    <source>
        <dbReference type="ARBA" id="ARBA00022679"/>
    </source>
</evidence>
<dbReference type="EC" id="2.3.1.41" evidence="6"/>
<evidence type="ECO:0000259" key="5">
    <source>
        <dbReference type="PROSITE" id="PS52004"/>
    </source>
</evidence>
<dbReference type="PROSITE" id="PS52004">
    <property type="entry name" value="KS3_2"/>
    <property type="match status" value="1"/>
</dbReference>
<dbReference type="PROSITE" id="PS00606">
    <property type="entry name" value="KS3_1"/>
    <property type="match status" value="1"/>
</dbReference>
<organism evidence="6 7">
    <name type="scientific">Polystyrenella longa</name>
    <dbReference type="NCBI Taxonomy" id="2528007"/>
    <lineage>
        <taxon>Bacteria</taxon>
        <taxon>Pseudomonadati</taxon>
        <taxon>Planctomycetota</taxon>
        <taxon>Planctomycetia</taxon>
        <taxon>Planctomycetales</taxon>
        <taxon>Planctomycetaceae</taxon>
        <taxon>Polystyrenella</taxon>
    </lineage>
</organism>
<keyword evidence="6" id="KW-0012">Acyltransferase</keyword>
<dbReference type="GO" id="GO:0004315">
    <property type="term" value="F:3-oxoacyl-[acyl-carrier-protein] synthase activity"/>
    <property type="evidence" value="ECO:0007669"/>
    <property type="project" value="UniProtKB-EC"/>
</dbReference>
<keyword evidence="7" id="KW-1185">Reference proteome</keyword>